<accession>A0ABS5CAA6</accession>
<evidence type="ECO:0000256" key="1">
    <source>
        <dbReference type="SAM" id="Phobius"/>
    </source>
</evidence>
<keyword evidence="1" id="KW-0812">Transmembrane</keyword>
<evidence type="ECO:0000313" key="2">
    <source>
        <dbReference type="EMBL" id="MBP3962760.1"/>
    </source>
</evidence>
<gene>
    <name evidence="2" type="ORF">I8J30_08585</name>
</gene>
<feature type="transmembrane region" description="Helical" evidence="1">
    <location>
        <begin position="53"/>
        <end position="75"/>
    </location>
</feature>
<name>A0ABS5CAA6_9BACL</name>
<reference evidence="2 3" key="1">
    <citation type="submission" date="2021-04" db="EMBL/GenBank/DDBJ databases">
        <title>Paenibacillus sp. DLE-14 whole genome sequence.</title>
        <authorList>
            <person name="Ham Y.J."/>
        </authorList>
    </citation>
    <scope>NUCLEOTIDE SEQUENCE [LARGE SCALE GENOMIC DNA]</scope>
    <source>
        <strain evidence="2 3">DLE-14</strain>
    </source>
</reference>
<dbReference type="EMBL" id="JAGKSP010000002">
    <property type="protein sequence ID" value="MBP3962760.1"/>
    <property type="molecule type" value="Genomic_DNA"/>
</dbReference>
<comment type="caution">
    <text evidence="2">The sequence shown here is derived from an EMBL/GenBank/DDBJ whole genome shotgun (WGS) entry which is preliminary data.</text>
</comment>
<keyword evidence="1" id="KW-1133">Transmembrane helix</keyword>
<keyword evidence="3" id="KW-1185">Reference proteome</keyword>
<protein>
    <submittedName>
        <fullName evidence="2">Uncharacterized protein</fullName>
    </submittedName>
</protein>
<organism evidence="2 3">
    <name type="scientific">Paenibacillus lignilyticus</name>
    <dbReference type="NCBI Taxonomy" id="1172615"/>
    <lineage>
        <taxon>Bacteria</taxon>
        <taxon>Bacillati</taxon>
        <taxon>Bacillota</taxon>
        <taxon>Bacilli</taxon>
        <taxon>Bacillales</taxon>
        <taxon>Paenibacillaceae</taxon>
        <taxon>Paenibacillus</taxon>
    </lineage>
</organism>
<keyword evidence="1" id="KW-0472">Membrane</keyword>
<dbReference type="RefSeq" id="WP_210657190.1">
    <property type="nucleotide sequence ID" value="NZ_JAGKSP010000002.1"/>
</dbReference>
<evidence type="ECO:0000313" key="3">
    <source>
        <dbReference type="Proteomes" id="UP000673394"/>
    </source>
</evidence>
<proteinExistence type="predicted"/>
<dbReference type="Proteomes" id="UP000673394">
    <property type="component" value="Unassembled WGS sequence"/>
</dbReference>
<sequence length="77" mass="8682">MNNKFGDSSEKETSTRDAADVPVFNNVTEHYQTIMGVPGKQADLKSMPGVLRWFGYFFYAAIVLGAFAFVVSYFMNR</sequence>